<dbReference type="InterPro" id="IPR005814">
    <property type="entry name" value="Aminotrans_3"/>
</dbReference>
<dbReference type="SUPFAM" id="SSF53383">
    <property type="entry name" value="PLP-dependent transferases"/>
    <property type="match status" value="1"/>
</dbReference>
<keyword evidence="2" id="KW-0032">Aminotransferase</keyword>
<evidence type="ECO:0000256" key="3">
    <source>
        <dbReference type="ARBA" id="ARBA00022679"/>
    </source>
</evidence>
<sequence>MSQEIKDRFKQFVAPTYGRFPITLDRGEAAYVWDTDGKRYLDLGGGIAVNCLGHAHPEISQALAGQSARLMHCTNFYHFDGQARLAENLAKRLGPGRVFFGNSGAEASEVMFKLARRLGQADGRFEIITAENSFHGRTMAGISATGQAKVKEGFAPLLQGFVHVPYNDIDAVRSAISPATVAVMIEGIQGEGGVHPATAQYLLGLRHLCDEHNLLLLWDGVQCGHFRTGSFQSFQTILG</sequence>
<dbReference type="InterPro" id="IPR050103">
    <property type="entry name" value="Class-III_PLP-dep_AT"/>
</dbReference>
<dbReference type="Gene3D" id="3.90.1150.10">
    <property type="entry name" value="Aspartate Aminotransferase, domain 1"/>
    <property type="match status" value="1"/>
</dbReference>
<accession>A0A382WD24</accession>
<feature type="non-terminal residue" evidence="5">
    <location>
        <position position="239"/>
    </location>
</feature>
<protein>
    <recommendedName>
        <fullName evidence="6">Aspartate aminotransferase family protein</fullName>
    </recommendedName>
</protein>
<dbReference type="InterPro" id="IPR015422">
    <property type="entry name" value="PyrdxlP-dep_Trfase_small"/>
</dbReference>
<evidence type="ECO:0008006" key="6">
    <source>
        <dbReference type="Google" id="ProtNLM"/>
    </source>
</evidence>
<dbReference type="PANTHER" id="PTHR11986">
    <property type="entry name" value="AMINOTRANSFERASE CLASS III"/>
    <property type="match status" value="1"/>
</dbReference>
<dbReference type="GO" id="GO:0008483">
    <property type="term" value="F:transaminase activity"/>
    <property type="evidence" value="ECO:0007669"/>
    <property type="project" value="UniProtKB-KW"/>
</dbReference>
<evidence type="ECO:0000256" key="4">
    <source>
        <dbReference type="ARBA" id="ARBA00022898"/>
    </source>
</evidence>
<dbReference type="InterPro" id="IPR015421">
    <property type="entry name" value="PyrdxlP-dep_Trfase_major"/>
</dbReference>
<dbReference type="PANTHER" id="PTHR11986:SF79">
    <property type="entry name" value="ACETYLORNITHINE AMINOTRANSFERASE, MITOCHONDRIAL"/>
    <property type="match status" value="1"/>
</dbReference>
<gene>
    <name evidence="5" type="ORF">METZ01_LOCUS408885</name>
</gene>
<keyword evidence="4" id="KW-0663">Pyridoxal phosphate</keyword>
<dbReference type="AlphaFoldDB" id="A0A382WD24"/>
<dbReference type="Pfam" id="PF00202">
    <property type="entry name" value="Aminotran_3"/>
    <property type="match status" value="1"/>
</dbReference>
<dbReference type="GO" id="GO:0030170">
    <property type="term" value="F:pyridoxal phosphate binding"/>
    <property type="evidence" value="ECO:0007669"/>
    <property type="project" value="InterPro"/>
</dbReference>
<proteinExistence type="predicted"/>
<dbReference type="InterPro" id="IPR015424">
    <property type="entry name" value="PyrdxlP-dep_Trfase"/>
</dbReference>
<name>A0A382WD24_9ZZZZ</name>
<comment type="cofactor">
    <cofactor evidence="1">
        <name>pyridoxal 5'-phosphate</name>
        <dbReference type="ChEBI" id="CHEBI:597326"/>
    </cofactor>
</comment>
<reference evidence="5" key="1">
    <citation type="submission" date="2018-05" db="EMBL/GenBank/DDBJ databases">
        <authorList>
            <person name="Lanie J.A."/>
            <person name="Ng W.-L."/>
            <person name="Kazmierczak K.M."/>
            <person name="Andrzejewski T.M."/>
            <person name="Davidsen T.M."/>
            <person name="Wayne K.J."/>
            <person name="Tettelin H."/>
            <person name="Glass J.I."/>
            <person name="Rusch D."/>
            <person name="Podicherti R."/>
            <person name="Tsui H.-C.T."/>
            <person name="Winkler M.E."/>
        </authorList>
    </citation>
    <scope>NUCLEOTIDE SEQUENCE</scope>
</reference>
<dbReference type="Gene3D" id="3.40.640.10">
    <property type="entry name" value="Type I PLP-dependent aspartate aminotransferase-like (Major domain)"/>
    <property type="match status" value="1"/>
</dbReference>
<dbReference type="EMBL" id="UINC01158469">
    <property type="protein sequence ID" value="SVD56031.1"/>
    <property type="molecule type" value="Genomic_DNA"/>
</dbReference>
<dbReference type="GO" id="GO:0042802">
    <property type="term" value="F:identical protein binding"/>
    <property type="evidence" value="ECO:0007669"/>
    <property type="project" value="TreeGrafter"/>
</dbReference>
<dbReference type="FunFam" id="3.40.640.10:FF:000004">
    <property type="entry name" value="Acetylornithine aminotransferase"/>
    <property type="match status" value="1"/>
</dbReference>
<evidence type="ECO:0000256" key="1">
    <source>
        <dbReference type="ARBA" id="ARBA00001933"/>
    </source>
</evidence>
<keyword evidence="3" id="KW-0808">Transferase</keyword>
<organism evidence="5">
    <name type="scientific">marine metagenome</name>
    <dbReference type="NCBI Taxonomy" id="408172"/>
    <lineage>
        <taxon>unclassified sequences</taxon>
        <taxon>metagenomes</taxon>
        <taxon>ecological metagenomes</taxon>
    </lineage>
</organism>
<evidence type="ECO:0000313" key="5">
    <source>
        <dbReference type="EMBL" id="SVD56031.1"/>
    </source>
</evidence>
<evidence type="ECO:0000256" key="2">
    <source>
        <dbReference type="ARBA" id="ARBA00022576"/>
    </source>
</evidence>